<accession>A0ABS2GDM9</accession>
<reference evidence="1 2" key="1">
    <citation type="journal article" date="2021" name="Sci. Rep.">
        <title>The distribution of antibiotic resistance genes in chicken gut microbiota commensals.</title>
        <authorList>
            <person name="Juricova H."/>
            <person name="Matiasovicova J."/>
            <person name="Kubasova T."/>
            <person name="Cejkova D."/>
            <person name="Rychlik I."/>
        </authorList>
    </citation>
    <scope>NUCLEOTIDE SEQUENCE [LARGE SCALE GENOMIC DNA]</scope>
    <source>
        <strain evidence="1 2">An431b</strain>
    </source>
</reference>
<organism evidence="1 2">
    <name type="scientific">Anaerotignum lactatifermentans</name>
    <dbReference type="NCBI Taxonomy" id="160404"/>
    <lineage>
        <taxon>Bacteria</taxon>
        <taxon>Bacillati</taxon>
        <taxon>Bacillota</taxon>
        <taxon>Clostridia</taxon>
        <taxon>Lachnospirales</taxon>
        <taxon>Anaerotignaceae</taxon>
        <taxon>Anaerotignum</taxon>
    </lineage>
</organism>
<dbReference type="Pfam" id="PF04860">
    <property type="entry name" value="Phage_portal"/>
    <property type="match status" value="1"/>
</dbReference>
<sequence length="390" mass="44324">MVTAEESLLQALIGESNINKKTVLQIPTVKGCIEKIAGTVCRLPIRMYQVVDGEVQEIKDDYRLRLLNADPGDTLNSDEFWRALIEDYYLGKGGYVYINREGLEIKSLHYVKEEDVSIVINADPIFKDYDIMVNGRTYLPHEFFKIHRRARDGASSLPIWQENPLIFGVAYNSLVFEENLVKKGGNKKGFIEAENRLDKESIDAIRNAWRKVYSNDTENVVVLNKGAKFKESSNTSVEMQLNENKESNGEEICKIFGFPSSILTGGATNNDRKEYIDAVMGLLNTIETALDRDLLLEREKGSFYFAFDTKEITRGDLKERYEAYGIAVQNNIMQIDEVRAREDMPPLGFNWVKIGLNDVLVDPKTGTIYTPNTNKVMDFSNVKGGEKHED</sequence>
<keyword evidence="2" id="KW-1185">Reference proteome</keyword>
<gene>
    <name evidence="1" type="ORF">H9X83_10590</name>
</gene>
<protein>
    <submittedName>
        <fullName evidence="1">Phage portal protein</fullName>
    </submittedName>
</protein>
<evidence type="ECO:0000313" key="1">
    <source>
        <dbReference type="EMBL" id="MBM6878599.1"/>
    </source>
</evidence>
<evidence type="ECO:0000313" key="2">
    <source>
        <dbReference type="Proteomes" id="UP000729290"/>
    </source>
</evidence>
<comment type="caution">
    <text evidence="1">The sequence shown here is derived from an EMBL/GenBank/DDBJ whole genome shotgun (WGS) entry which is preliminary data.</text>
</comment>
<dbReference type="InterPro" id="IPR006427">
    <property type="entry name" value="Portal_HK97"/>
</dbReference>
<dbReference type="EMBL" id="JACSNV010000017">
    <property type="protein sequence ID" value="MBM6878599.1"/>
    <property type="molecule type" value="Genomic_DNA"/>
</dbReference>
<dbReference type="Proteomes" id="UP000729290">
    <property type="component" value="Unassembled WGS sequence"/>
</dbReference>
<dbReference type="InterPro" id="IPR006944">
    <property type="entry name" value="Phage/GTA_portal"/>
</dbReference>
<name>A0ABS2GDM9_9FIRM</name>
<dbReference type="NCBIfam" id="TIGR01537">
    <property type="entry name" value="portal_HK97"/>
    <property type="match status" value="1"/>
</dbReference>
<proteinExistence type="predicted"/>
<dbReference type="RefSeq" id="WP_205134282.1">
    <property type="nucleotide sequence ID" value="NZ_JACSNT010000015.1"/>
</dbReference>